<dbReference type="Proteomes" id="UP001165042">
    <property type="component" value="Unassembled WGS sequence"/>
</dbReference>
<dbReference type="SMART" id="SM00460">
    <property type="entry name" value="TGc"/>
    <property type="match status" value="1"/>
</dbReference>
<dbReference type="PANTHER" id="PTHR33490:SF3">
    <property type="entry name" value="CONSERVED INTEGRAL MEMBRANE PROTEIN"/>
    <property type="match status" value="1"/>
</dbReference>
<dbReference type="EMBL" id="BSSD01000001">
    <property type="protein sequence ID" value="GLW90078.1"/>
    <property type="molecule type" value="Genomic_DNA"/>
</dbReference>
<dbReference type="InterPro" id="IPR038765">
    <property type="entry name" value="Papain-like_cys_pep_sf"/>
</dbReference>
<gene>
    <name evidence="2" type="ORF">Aglo03_08940</name>
</gene>
<dbReference type="Pfam" id="PF01841">
    <property type="entry name" value="Transglut_core"/>
    <property type="match status" value="1"/>
</dbReference>
<dbReference type="InterPro" id="IPR002931">
    <property type="entry name" value="Transglutaminase-like"/>
</dbReference>
<name>A0A9W6V8M2_9PSEU</name>
<reference evidence="2" key="1">
    <citation type="submission" date="2023-02" db="EMBL/GenBank/DDBJ databases">
        <title>Actinokineospora globicatena NBRC 15670.</title>
        <authorList>
            <person name="Ichikawa N."/>
            <person name="Sato H."/>
            <person name="Tonouchi N."/>
        </authorList>
    </citation>
    <scope>NUCLEOTIDE SEQUENCE</scope>
    <source>
        <strain evidence="2">NBRC 15670</strain>
    </source>
</reference>
<organism evidence="2 3">
    <name type="scientific">Actinokineospora globicatena</name>
    <dbReference type="NCBI Taxonomy" id="103729"/>
    <lineage>
        <taxon>Bacteria</taxon>
        <taxon>Bacillati</taxon>
        <taxon>Actinomycetota</taxon>
        <taxon>Actinomycetes</taxon>
        <taxon>Pseudonocardiales</taxon>
        <taxon>Pseudonocardiaceae</taxon>
        <taxon>Actinokineospora</taxon>
    </lineage>
</organism>
<proteinExistence type="predicted"/>
<keyword evidence="3" id="KW-1185">Reference proteome</keyword>
<dbReference type="SUPFAM" id="SSF54001">
    <property type="entry name" value="Cysteine proteinases"/>
    <property type="match status" value="1"/>
</dbReference>
<accession>A0A9W6V8M2</accession>
<protein>
    <recommendedName>
        <fullName evidence="1">Transglutaminase-like domain-containing protein</fullName>
    </recommendedName>
</protein>
<dbReference type="PANTHER" id="PTHR33490">
    <property type="entry name" value="BLR5614 PROTEIN-RELATED"/>
    <property type="match status" value="1"/>
</dbReference>
<dbReference type="AlphaFoldDB" id="A0A9W6V8M2"/>
<dbReference type="RefSeq" id="WP_253837232.1">
    <property type="nucleotide sequence ID" value="NZ_BAAAVC010000002.1"/>
</dbReference>
<sequence>MSSEQAVEPADLKALTAETEFLDYNSDTVREFVAKALPGEGQAGEGLTDTEKAVRLYYAVRDGINYEVYGSRMTRGEFTASAIIKHKRGFCVHKSIVYAAAVRAVGVPSRIVYGDVRNHLSSERLRELVGGDVFCFHSLTSVHLDGKWVKATPVFNKLLCKLYKIAPLEFDGSADSLYHPYDENGRRHMEFLRMRGEFDDFPYETVVDGIRAAHPKLFRSDDELAEGSLTGEAS</sequence>
<dbReference type="Gene3D" id="3.10.620.30">
    <property type="match status" value="1"/>
</dbReference>
<evidence type="ECO:0000313" key="3">
    <source>
        <dbReference type="Proteomes" id="UP001165042"/>
    </source>
</evidence>
<evidence type="ECO:0000313" key="2">
    <source>
        <dbReference type="EMBL" id="GLW90078.1"/>
    </source>
</evidence>
<feature type="domain" description="Transglutaminase-like" evidence="1">
    <location>
        <begin position="83"/>
        <end position="155"/>
    </location>
</feature>
<comment type="caution">
    <text evidence="2">The sequence shown here is derived from an EMBL/GenBank/DDBJ whole genome shotgun (WGS) entry which is preliminary data.</text>
</comment>
<evidence type="ECO:0000259" key="1">
    <source>
        <dbReference type="SMART" id="SM00460"/>
    </source>
</evidence>